<organism evidence="6 7">
    <name type="scientific">Streptomyces phaeochromogenes</name>
    <dbReference type="NCBI Taxonomy" id="1923"/>
    <lineage>
        <taxon>Bacteria</taxon>
        <taxon>Bacillati</taxon>
        <taxon>Actinomycetota</taxon>
        <taxon>Actinomycetes</taxon>
        <taxon>Kitasatosporales</taxon>
        <taxon>Streptomycetaceae</taxon>
        <taxon>Streptomyces</taxon>
        <taxon>Streptomyces phaeochromogenes group</taxon>
    </lineage>
</organism>
<proteinExistence type="inferred from homology"/>
<keyword evidence="7" id="KW-1185">Reference proteome</keyword>
<name>A0ABZ1H7P2_STRPH</name>
<dbReference type="InterPro" id="IPR004294">
    <property type="entry name" value="Carotenoid_Oase"/>
</dbReference>
<protein>
    <recommendedName>
        <fullName evidence="5">Dioxygenase</fullName>
        <ecNumber evidence="5">1.13.11.-</ecNumber>
    </recommendedName>
</protein>
<evidence type="ECO:0000256" key="2">
    <source>
        <dbReference type="ARBA" id="ARBA00022723"/>
    </source>
</evidence>
<dbReference type="Pfam" id="PF03055">
    <property type="entry name" value="RPE65"/>
    <property type="match status" value="1"/>
</dbReference>
<keyword evidence="2 5" id="KW-0479">Metal-binding</keyword>
<dbReference type="PANTHER" id="PTHR10543:SF89">
    <property type="entry name" value="CAROTENOID 9,10(9',10')-CLEAVAGE DIOXYGENASE 1"/>
    <property type="match status" value="1"/>
</dbReference>
<evidence type="ECO:0000256" key="3">
    <source>
        <dbReference type="ARBA" id="ARBA00023002"/>
    </source>
</evidence>
<evidence type="ECO:0000313" key="6">
    <source>
        <dbReference type="EMBL" id="WSD14594.1"/>
    </source>
</evidence>
<keyword evidence="3 5" id="KW-0560">Oxidoreductase</keyword>
<reference evidence="6 7" key="1">
    <citation type="submission" date="2022-10" db="EMBL/GenBank/DDBJ databases">
        <title>The complete genomes of actinobacterial strains from the NBC collection.</title>
        <authorList>
            <person name="Joergensen T.S."/>
            <person name="Alvarez Arevalo M."/>
            <person name="Sterndorff E.B."/>
            <person name="Faurdal D."/>
            <person name="Vuksanovic O."/>
            <person name="Mourched A.-S."/>
            <person name="Charusanti P."/>
            <person name="Shaw S."/>
            <person name="Blin K."/>
            <person name="Weber T."/>
        </authorList>
    </citation>
    <scope>NUCLEOTIDE SEQUENCE [LARGE SCALE GENOMIC DNA]</scope>
    <source>
        <strain evidence="6 7">NBC 01752</strain>
    </source>
</reference>
<gene>
    <name evidence="6" type="ORF">OHB35_15820</name>
</gene>
<keyword evidence="5" id="KW-0223">Dioxygenase</keyword>
<evidence type="ECO:0000313" key="7">
    <source>
        <dbReference type="Proteomes" id="UP001340816"/>
    </source>
</evidence>
<evidence type="ECO:0000256" key="5">
    <source>
        <dbReference type="RuleBase" id="RU364048"/>
    </source>
</evidence>
<dbReference type="EC" id="1.13.11.-" evidence="5"/>
<comment type="similarity">
    <text evidence="1 5">Belongs to the carotenoid oxygenase family.</text>
</comment>
<comment type="cofactor">
    <cofactor evidence="5">
        <name>Fe(2+)</name>
        <dbReference type="ChEBI" id="CHEBI:29033"/>
    </cofactor>
    <text evidence="5">Binds 1 Fe(2+) ion per subunit.</text>
</comment>
<evidence type="ECO:0000256" key="1">
    <source>
        <dbReference type="ARBA" id="ARBA00006787"/>
    </source>
</evidence>
<keyword evidence="4 5" id="KW-0408">Iron</keyword>
<evidence type="ECO:0000256" key="4">
    <source>
        <dbReference type="ARBA" id="ARBA00023004"/>
    </source>
</evidence>
<accession>A0ABZ1H7P2</accession>
<dbReference type="EMBL" id="CP109135">
    <property type="protein sequence ID" value="WSD14594.1"/>
    <property type="molecule type" value="Genomic_DNA"/>
</dbReference>
<sequence>MSVDKPYLTGHYTPVTDEITATTLPVEGTLPPELTGRLIRNSHNPKPGITPTHWFKGSGMVHGVRLREGRAEWYRNRWVHTPALEGAPYMTERGPDLTASTAGTHVVEHAGRLLALCEANLPFELTADLETVGAYDFGGKLTSAMTAHPKEDPATGELHFFSSSPFPPYLIHHVASPDGQVLDTQEIPDASAALKHDFAITEHHVVFLEGSVTFDPAEHSGIPYGWSDAQPSRIGVMPRGAGGAARIRWFEVDQGYGMHFANAYEDAYGRIVVEGPTVGRTGWQRSWNWWVGAPDRGAEPNSGSRTRRWTVDLAAGRVKEEQTDDLTVEFPTINDAFTGREHRYQYALSFPDDLGIGNHTLVKYDRRDGTRQLRPFGNGQLPSEAVFVPAADASDTSDATGSSDEDAGYLLTVVSDLNADASRLLVLDASDLSLPPVATVRLPRRVPAMIHGSWIPDAA</sequence>
<dbReference type="RefSeq" id="WP_326759226.1">
    <property type="nucleotide sequence ID" value="NZ_CP109135.1"/>
</dbReference>
<dbReference type="PANTHER" id="PTHR10543">
    <property type="entry name" value="BETA-CAROTENE DIOXYGENASE"/>
    <property type="match status" value="1"/>
</dbReference>
<dbReference type="Proteomes" id="UP001340816">
    <property type="component" value="Chromosome"/>
</dbReference>